<name>A0A6U3WQT2_9STRA</name>
<feature type="transmembrane region" description="Helical" evidence="8">
    <location>
        <begin position="196"/>
        <end position="217"/>
    </location>
</feature>
<evidence type="ECO:0000256" key="2">
    <source>
        <dbReference type="ARBA" id="ARBA00006434"/>
    </source>
</evidence>
<evidence type="ECO:0000256" key="4">
    <source>
        <dbReference type="ARBA" id="ARBA00022692"/>
    </source>
</evidence>
<comment type="similarity">
    <text evidence="2">Belongs to the sodium:solute symporter (SSF) (TC 2.A.21) family.</text>
</comment>
<evidence type="ECO:0000256" key="6">
    <source>
        <dbReference type="ARBA" id="ARBA00023136"/>
    </source>
</evidence>
<feature type="compositionally biased region" description="Acidic residues" evidence="7">
    <location>
        <begin position="567"/>
        <end position="576"/>
    </location>
</feature>
<dbReference type="InterPro" id="IPR050277">
    <property type="entry name" value="Sodium:Solute_Symporter"/>
</dbReference>
<feature type="transmembrane region" description="Helical" evidence="8">
    <location>
        <begin position="267"/>
        <end position="283"/>
    </location>
</feature>
<feature type="transmembrane region" description="Helical" evidence="8">
    <location>
        <begin position="497"/>
        <end position="530"/>
    </location>
</feature>
<dbReference type="InterPro" id="IPR001734">
    <property type="entry name" value="Na/solute_symporter"/>
</dbReference>
<dbReference type="AlphaFoldDB" id="A0A6U3WQT2"/>
<feature type="transmembrane region" description="Helical" evidence="8">
    <location>
        <begin position="303"/>
        <end position="327"/>
    </location>
</feature>
<proteinExistence type="inferred from homology"/>
<feature type="region of interest" description="Disordered" evidence="7">
    <location>
        <begin position="563"/>
        <end position="587"/>
    </location>
</feature>
<reference evidence="9" key="1">
    <citation type="submission" date="2021-01" db="EMBL/GenBank/DDBJ databases">
        <authorList>
            <person name="Corre E."/>
            <person name="Pelletier E."/>
            <person name="Niang G."/>
            <person name="Scheremetjew M."/>
            <person name="Finn R."/>
            <person name="Kale V."/>
            <person name="Holt S."/>
            <person name="Cochrane G."/>
            <person name="Meng A."/>
            <person name="Brown T."/>
            <person name="Cohen L."/>
        </authorList>
    </citation>
    <scope>NUCLEOTIDE SEQUENCE</scope>
    <source>
        <strain evidence="9">SM1012Den-03</strain>
    </source>
</reference>
<evidence type="ECO:0000256" key="5">
    <source>
        <dbReference type="ARBA" id="ARBA00022989"/>
    </source>
</evidence>
<keyword evidence="5 8" id="KW-1133">Transmembrane helix</keyword>
<evidence type="ECO:0000256" key="1">
    <source>
        <dbReference type="ARBA" id="ARBA00004141"/>
    </source>
</evidence>
<dbReference type="Gene3D" id="1.20.1730.10">
    <property type="entry name" value="Sodium/glucose cotransporter"/>
    <property type="match status" value="1"/>
</dbReference>
<feature type="transmembrane region" description="Helical" evidence="8">
    <location>
        <begin position="456"/>
        <end position="477"/>
    </location>
</feature>
<evidence type="ECO:0000313" key="9">
    <source>
        <dbReference type="EMBL" id="CAD9610817.1"/>
    </source>
</evidence>
<feature type="transmembrane region" description="Helical" evidence="8">
    <location>
        <begin position="229"/>
        <end position="247"/>
    </location>
</feature>
<accession>A0A6U3WQT2</accession>
<dbReference type="PANTHER" id="PTHR48086">
    <property type="entry name" value="SODIUM/PROLINE SYMPORTER-RELATED"/>
    <property type="match status" value="1"/>
</dbReference>
<gene>
    <name evidence="9" type="ORF">SMAR0320_LOCUS13701</name>
</gene>
<keyword evidence="4 8" id="KW-0812">Transmembrane</keyword>
<dbReference type="GO" id="GO:0005886">
    <property type="term" value="C:plasma membrane"/>
    <property type="evidence" value="ECO:0007669"/>
    <property type="project" value="TreeGrafter"/>
</dbReference>
<feature type="compositionally biased region" description="Basic and acidic residues" evidence="7">
    <location>
        <begin position="578"/>
        <end position="587"/>
    </location>
</feature>
<feature type="transmembrane region" description="Helical" evidence="8">
    <location>
        <begin position="353"/>
        <end position="373"/>
    </location>
</feature>
<comment type="subcellular location">
    <subcellularLocation>
        <location evidence="1">Membrane</location>
        <topology evidence="1">Multi-pass membrane protein</topology>
    </subcellularLocation>
</comment>
<evidence type="ECO:0000256" key="3">
    <source>
        <dbReference type="ARBA" id="ARBA00022448"/>
    </source>
</evidence>
<dbReference type="EMBL" id="HBGZ01019121">
    <property type="protein sequence ID" value="CAD9610817.1"/>
    <property type="molecule type" value="Transcribed_RNA"/>
</dbReference>
<evidence type="ECO:0000256" key="8">
    <source>
        <dbReference type="SAM" id="Phobius"/>
    </source>
</evidence>
<dbReference type="InterPro" id="IPR038377">
    <property type="entry name" value="Na/Glc_symporter_sf"/>
</dbReference>
<keyword evidence="6 8" id="KW-0472">Membrane</keyword>
<evidence type="ECO:0008006" key="10">
    <source>
        <dbReference type="Google" id="ProtNLM"/>
    </source>
</evidence>
<organism evidence="9">
    <name type="scientific">Skeletonema marinoi</name>
    <dbReference type="NCBI Taxonomy" id="267567"/>
    <lineage>
        <taxon>Eukaryota</taxon>
        <taxon>Sar</taxon>
        <taxon>Stramenopiles</taxon>
        <taxon>Ochrophyta</taxon>
        <taxon>Bacillariophyta</taxon>
        <taxon>Coscinodiscophyceae</taxon>
        <taxon>Thalassiosirophycidae</taxon>
        <taxon>Thalassiosirales</taxon>
        <taxon>Skeletonemataceae</taxon>
        <taxon>Skeletonema</taxon>
        <taxon>Skeletonema marinoi-dohrnii complex</taxon>
    </lineage>
</organism>
<feature type="transmembrane region" description="Helical" evidence="8">
    <location>
        <begin position="77"/>
        <end position="94"/>
    </location>
</feature>
<feature type="transmembrane region" description="Helical" evidence="8">
    <location>
        <begin position="394"/>
        <end position="414"/>
    </location>
</feature>
<dbReference type="GO" id="GO:0015606">
    <property type="term" value="F:spermidine transmembrane transporter activity"/>
    <property type="evidence" value="ECO:0007669"/>
    <property type="project" value="TreeGrafter"/>
</dbReference>
<feature type="transmembrane region" description="Helical" evidence="8">
    <location>
        <begin position="420"/>
        <end position="444"/>
    </location>
</feature>
<feature type="transmembrane region" description="Helical" evidence="8">
    <location>
        <begin position="106"/>
        <end position="128"/>
    </location>
</feature>
<feature type="transmembrane region" description="Helical" evidence="8">
    <location>
        <begin position="149"/>
        <end position="171"/>
    </location>
</feature>
<dbReference type="PROSITE" id="PS50283">
    <property type="entry name" value="NA_SOLUT_SYMP_3"/>
    <property type="match status" value="1"/>
</dbReference>
<dbReference type="PANTHER" id="PTHR48086:SF10">
    <property type="entry name" value="AGR155CP"/>
    <property type="match status" value="1"/>
</dbReference>
<protein>
    <recommendedName>
        <fullName evidence="10">Sodium/solute symporter</fullName>
    </recommendedName>
</protein>
<feature type="transmembrane region" description="Helical" evidence="8">
    <location>
        <begin position="12"/>
        <end position="32"/>
    </location>
</feature>
<keyword evidence="3" id="KW-0813">Transport</keyword>
<sequence length="587" mass="63861">MGYDISTGAAYAVLYTVLSLFTVLAILSAGYCGKGTMLKKLGCILLPKAAVDEDGEEVATDTADFFLAARNSANAKTIALSFFASSMGAWVVYAPTELGANPELSWIAVIGYAVASASPAVLVFFIGPPLRKITGEKAFSTTDFGLVRYGRLIQFCIAVMSVFYMFIYMVAELTAISNIFGLVCNVNTFDTTTINYTTSIAVSVAVFTWFYTSIAGLPGSLVTDKFQAWLMFILIFILLLVACTNPANQLTKEEFAVASNWTGDGAMAAVTLIIAVLCAEMFNQATWQRVWAAKDVPAMRKGFAWGSFSVFLLMMFFGIMGMIAFALDPENYLIYNKFYYLAFFDLLAPLSQFWHIVVLIVCTALAASTVDSVQTAIASCVSSDFIRYGIPDKWATFITRVLLIVINVPAVIMSSKRFDVLGLFLVADLVCATAVLPVFLGLITKDIGAIPAPTELGAFLGIWSGIVAVLVNGKVLGFNEAVNPITGEVIATGPWSYFWLTNSTQCALCGSTTMVTFIVTPLVAGFFTLFFSKIDIRLRGERARKPIFLMAQPEEEAKNYNLVAKDEQEEDGDIAMEETNKSRDEVA</sequence>
<evidence type="ECO:0000256" key="7">
    <source>
        <dbReference type="SAM" id="MobiDB-lite"/>
    </source>
</evidence>